<evidence type="ECO:0000259" key="1">
    <source>
        <dbReference type="Pfam" id="PF14686"/>
    </source>
</evidence>
<sequence>MIMKIGANETWKKVYGPIFIHLNSLSSDADNPYSLWEDAKQQVTKEAQSWPYDFPASEDYPKLGQRGTVSGRLLVLDRFISNVKMIGSRAHVGLAQPGDVGSWQLESKGYQFWVQADEDGYFEINGIRPGDYNLYAYVPGFIGDYKFASLISISPGCKADVGNLVYEPPRDGPTLWEIGIPDRTAAEFYVPCPNPRYVNPLYLSQDRLESSQFTQKKYCWLLFE</sequence>
<dbReference type="InterPro" id="IPR013784">
    <property type="entry name" value="Carb-bd-like_fold"/>
</dbReference>
<dbReference type="PANTHER" id="PTHR32018:SF1">
    <property type="entry name" value="RHAMNOGALACTURONAN ENDOLYASE"/>
    <property type="match status" value="1"/>
</dbReference>
<organism evidence="2">
    <name type="scientific">Rhizophora mucronata</name>
    <name type="common">Asiatic mangrove</name>
    <dbReference type="NCBI Taxonomy" id="61149"/>
    <lineage>
        <taxon>Eukaryota</taxon>
        <taxon>Viridiplantae</taxon>
        <taxon>Streptophyta</taxon>
        <taxon>Embryophyta</taxon>
        <taxon>Tracheophyta</taxon>
        <taxon>Spermatophyta</taxon>
        <taxon>Magnoliopsida</taxon>
        <taxon>eudicotyledons</taxon>
        <taxon>Gunneridae</taxon>
        <taxon>Pentapetalae</taxon>
        <taxon>rosids</taxon>
        <taxon>fabids</taxon>
        <taxon>Malpighiales</taxon>
        <taxon>Rhizophoraceae</taxon>
        <taxon>Rhizophora</taxon>
    </lineage>
</organism>
<proteinExistence type="predicted"/>
<dbReference type="SUPFAM" id="SSF49452">
    <property type="entry name" value="Starch-binding domain-like"/>
    <property type="match status" value="1"/>
</dbReference>
<reference evidence="2" key="1">
    <citation type="submission" date="2018-02" db="EMBL/GenBank/DDBJ databases">
        <title>Rhizophora mucronata_Transcriptome.</title>
        <authorList>
            <person name="Meera S.P."/>
            <person name="Sreeshan A."/>
            <person name="Augustine A."/>
        </authorList>
    </citation>
    <scope>NUCLEOTIDE SEQUENCE</scope>
    <source>
        <tissue evidence="2">Leaf</tissue>
    </source>
</reference>
<dbReference type="PANTHER" id="PTHR32018">
    <property type="entry name" value="RHAMNOGALACTURONATE LYASE FAMILY PROTEIN"/>
    <property type="match status" value="1"/>
</dbReference>
<feature type="domain" description="Rhamnogalacturonan lyase" evidence="1">
    <location>
        <begin position="89"/>
        <end position="160"/>
    </location>
</feature>
<dbReference type="GO" id="GO:0030246">
    <property type="term" value="F:carbohydrate binding"/>
    <property type="evidence" value="ECO:0007669"/>
    <property type="project" value="InterPro"/>
</dbReference>
<evidence type="ECO:0000313" key="2">
    <source>
        <dbReference type="EMBL" id="MBW89207.1"/>
    </source>
</evidence>
<dbReference type="FunFam" id="2.60.40.1120:FF:000033">
    <property type="entry name" value="Rhamnogalacturonate lyase B"/>
    <property type="match status" value="1"/>
</dbReference>
<dbReference type="InterPro" id="IPR029413">
    <property type="entry name" value="RG-lyase_II"/>
</dbReference>
<protein>
    <recommendedName>
        <fullName evidence="1">Rhamnogalacturonan lyase domain-containing protein</fullName>
    </recommendedName>
</protein>
<name>A0A2P2J721_RHIMU</name>
<accession>A0A2P2J721</accession>
<dbReference type="EMBL" id="GGEC01008724">
    <property type="protein sequence ID" value="MBW89207.1"/>
    <property type="molecule type" value="Transcribed_RNA"/>
</dbReference>
<dbReference type="Gene3D" id="2.60.40.1120">
    <property type="entry name" value="Carboxypeptidase-like, regulatory domain"/>
    <property type="match status" value="1"/>
</dbReference>
<dbReference type="CDD" id="cd10316">
    <property type="entry name" value="RGL4_M"/>
    <property type="match status" value="1"/>
</dbReference>
<dbReference type="InterPro" id="IPR051850">
    <property type="entry name" value="Polysacch_Lyase_4"/>
</dbReference>
<dbReference type="AlphaFoldDB" id="A0A2P2J721"/>
<dbReference type="Pfam" id="PF14686">
    <property type="entry name" value="fn3_3"/>
    <property type="match status" value="1"/>
</dbReference>